<protein>
    <submittedName>
        <fullName evidence="2">Uncharacterized protein</fullName>
    </submittedName>
</protein>
<gene>
    <name evidence="2" type="ORF">B1806_02300</name>
</gene>
<evidence type="ECO:0000256" key="1">
    <source>
        <dbReference type="SAM" id="Phobius"/>
    </source>
</evidence>
<keyword evidence="1" id="KW-0472">Membrane</keyword>
<keyword evidence="1" id="KW-1133">Transmembrane helix</keyword>
<comment type="caution">
    <text evidence="2">The sequence shown here is derived from an EMBL/GenBank/DDBJ whole genome shotgun (WGS) entry which is preliminary data.</text>
</comment>
<evidence type="ECO:0000313" key="2">
    <source>
        <dbReference type="EMBL" id="THD11719.1"/>
    </source>
</evidence>
<reference evidence="2 3" key="1">
    <citation type="submission" date="2017-02" db="EMBL/GenBank/DDBJ databases">
        <title>Whole genome sequencing of Metallibacterium scheffleri DSM 24874 (T).</title>
        <authorList>
            <person name="Kumar S."/>
            <person name="Patil P."/>
            <person name="Patil P.B."/>
        </authorList>
    </citation>
    <scope>NUCLEOTIDE SEQUENCE [LARGE SCALE GENOMIC DNA]</scope>
    <source>
        <strain evidence="2 3">DSM 24874</strain>
    </source>
</reference>
<feature type="transmembrane region" description="Helical" evidence="1">
    <location>
        <begin position="21"/>
        <end position="43"/>
    </location>
</feature>
<keyword evidence="1" id="KW-0812">Transmembrane</keyword>
<dbReference type="STRING" id="993689.GCA_002077135_01534"/>
<organism evidence="2 3">
    <name type="scientific">Metallibacterium scheffleri</name>
    <dbReference type="NCBI Taxonomy" id="993689"/>
    <lineage>
        <taxon>Bacteria</taxon>
        <taxon>Pseudomonadati</taxon>
        <taxon>Pseudomonadota</taxon>
        <taxon>Gammaproteobacteria</taxon>
        <taxon>Lysobacterales</taxon>
        <taxon>Rhodanobacteraceae</taxon>
        <taxon>Metallibacterium</taxon>
    </lineage>
</organism>
<evidence type="ECO:0000313" key="3">
    <source>
        <dbReference type="Proteomes" id="UP000307749"/>
    </source>
</evidence>
<dbReference type="Proteomes" id="UP000307749">
    <property type="component" value="Unassembled WGS sequence"/>
</dbReference>
<proteinExistence type="predicted"/>
<name>A0A4S3KRP4_9GAMM</name>
<dbReference type="RefSeq" id="WP_081126921.1">
    <property type="nucleotide sequence ID" value="NZ_LDOS01000002.1"/>
</dbReference>
<sequence length="489" mass="50584">MTKALRLGGFVGMAPQRGQAIAEMIIASAFLLVPLFLLMTLLMKYIDMDVAAQEAARYAAFQRTVYMPSSSLRGATAATRTQQEIETAMRVRLFGDPGFVNEQQSQNLNGFIANPLWKDQGNRQMVLGQSASLSTLSDSASGLPQDVATGAVFGTIHALGSLVGANIGFNLDYDGMMAAQVNLTPANPQGPIGYDNLATPSTLFEHLGLVFKAQDSVLADGWSAQGPDNNKQQIQSVMPLSGTLFTALNDIIKVADFGGNSGFGLFPDLSGLTFGYVPINSTDEVPADRLANYTPSGGINPPSGGSAQQATLTNLLKLYQTQLGQTCTQSNISGGAIQLSCVSGGTTTTVDVCSDGSQTAPVSSTTQDLPYAVETATTDEINKLTSQAPGSTAAAYAVSAGPTYYCVPQGGGAQGTCTPGDLTNTKSTYYKATIVKSVTNLTQTSTFGTAPNTFSSTSYGTLTVTLDAGGTSSTAVFGTSSSQGGTTCG</sequence>
<dbReference type="AlphaFoldDB" id="A0A4S3KRP4"/>
<accession>A0A4S3KRP4</accession>
<keyword evidence="3" id="KW-1185">Reference proteome</keyword>
<dbReference type="EMBL" id="MWQO01000007">
    <property type="protein sequence ID" value="THD11719.1"/>
    <property type="molecule type" value="Genomic_DNA"/>
</dbReference>